<proteinExistence type="predicted"/>
<evidence type="ECO:0000313" key="2">
    <source>
        <dbReference type="Proteomes" id="UP000799755"/>
    </source>
</evidence>
<reference evidence="1" key="1">
    <citation type="journal article" date="2020" name="Stud. Mycol.">
        <title>101 Dothideomycetes genomes: a test case for predicting lifestyles and emergence of pathogens.</title>
        <authorList>
            <person name="Haridas S."/>
            <person name="Albert R."/>
            <person name="Binder M."/>
            <person name="Bloem J."/>
            <person name="Labutti K."/>
            <person name="Salamov A."/>
            <person name="Andreopoulos B."/>
            <person name="Baker S."/>
            <person name="Barry K."/>
            <person name="Bills G."/>
            <person name="Bluhm B."/>
            <person name="Cannon C."/>
            <person name="Castanera R."/>
            <person name="Culley D."/>
            <person name="Daum C."/>
            <person name="Ezra D."/>
            <person name="Gonzalez J."/>
            <person name="Henrissat B."/>
            <person name="Kuo A."/>
            <person name="Liang C."/>
            <person name="Lipzen A."/>
            <person name="Lutzoni F."/>
            <person name="Magnuson J."/>
            <person name="Mondo S."/>
            <person name="Nolan M."/>
            <person name="Ohm R."/>
            <person name="Pangilinan J."/>
            <person name="Park H.-J."/>
            <person name="Ramirez L."/>
            <person name="Alfaro M."/>
            <person name="Sun H."/>
            <person name="Tritt A."/>
            <person name="Yoshinaga Y."/>
            <person name="Zwiers L.-H."/>
            <person name="Turgeon B."/>
            <person name="Goodwin S."/>
            <person name="Spatafora J."/>
            <person name="Crous P."/>
            <person name="Grigoriev I."/>
        </authorList>
    </citation>
    <scope>NUCLEOTIDE SEQUENCE</scope>
    <source>
        <strain evidence="1">ATCC 200398</strain>
    </source>
</reference>
<gene>
    <name evidence="1" type="ORF">BDR25DRAFT_361908</name>
</gene>
<evidence type="ECO:0000313" key="1">
    <source>
        <dbReference type="EMBL" id="KAF2464164.1"/>
    </source>
</evidence>
<protein>
    <submittedName>
        <fullName evidence="1">Uncharacterized protein</fullName>
    </submittedName>
</protein>
<comment type="caution">
    <text evidence="1">The sequence shown here is derived from an EMBL/GenBank/DDBJ whole genome shotgun (WGS) entry which is preliminary data.</text>
</comment>
<accession>A0ACB6QB25</accession>
<name>A0ACB6QB25_9PLEO</name>
<organism evidence="1 2">
    <name type="scientific">Lindgomyces ingoldianus</name>
    <dbReference type="NCBI Taxonomy" id="673940"/>
    <lineage>
        <taxon>Eukaryota</taxon>
        <taxon>Fungi</taxon>
        <taxon>Dikarya</taxon>
        <taxon>Ascomycota</taxon>
        <taxon>Pezizomycotina</taxon>
        <taxon>Dothideomycetes</taxon>
        <taxon>Pleosporomycetidae</taxon>
        <taxon>Pleosporales</taxon>
        <taxon>Lindgomycetaceae</taxon>
        <taxon>Lindgomyces</taxon>
    </lineage>
</organism>
<dbReference type="EMBL" id="MU003539">
    <property type="protein sequence ID" value="KAF2464164.1"/>
    <property type="molecule type" value="Genomic_DNA"/>
</dbReference>
<sequence length="181" mass="20269">MCCVCQKVNLPASTAEGYISNCGTKEWSRESRDAKIFAFSYRQPGKLKTTDKVYQNIMVVIDWGRNNDTLLVKHHGLPEAIASGQGAVHIKVMATDMRKTTLPQSSTAFHPKTNEQLKYSNQIPKQYFQSYVSFHRNHAPLLGTESSALYLTPLGRHTQMGNEPTNSLYICSRPVSSCPQT</sequence>
<dbReference type="Proteomes" id="UP000799755">
    <property type="component" value="Unassembled WGS sequence"/>
</dbReference>
<keyword evidence="2" id="KW-1185">Reference proteome</keyword>